<dbReference type="Gene3D" id="3.40.630.30">
    <property type="match status" value="1"/>
</dbReference>
<dbReference type="InterPro" id="IPR000182">
    <property type="entry name" value="GNAT_dom"/>
</dbReference>
<dbReference type="InterPro" id="IPR016181">
    <property type="entry name" value="Acyl_CoA_acyltransferase"/>
</dbReference>
<evidence type="ECO:0000256" key="2">
    <source>
        <dbReference type="ARBA" id="ARBA00023315"/>
    </source>
</evidence>
<keyword evidence="5" id="KW-1185">Reference proteome</keyword>
<evidence type="ECO:0000259" key="3">
    <source>
        <dbReference type="PROSITE" id="PS51186"/>
    </source>
</evidence>
<dbReference type="GO" id="GO:0016747">
    <property type="term" value="F:acyltransferase activity, transferring groups other than amino-acyl groups"/>
    <property type="evidence" value="ECO:0007669"/>
    <property type="project" value="InterPro"/>
</dbReference>
<dbReference type="EMBL" id="LPXO01000029">
    <property type="protein sequence ID" value="KUF08672.1"/>
    <property type="molecule type" value="Genomic_DNA"/>
</dbReference>
<evidence type="ECO:0000313" key="4">
    <source>
        <dbReference type="EMBL" id="KUF08672.1"/>
    </source>
</evidence>
<dbReference type="Proteomes" id="UP000054396">
    <property type="component" value="Unassembled WGS sequence"/>
</dbReference>
<gene>
    <name evidence="4" type="ORF">AVJ23_21590</name>
</gene>
<dbReference type="PROSITE" id="PS51186">
    <property type="entry name" value="GNAT"/>
    <property type="match status" value="1"/>
</dbReference>
<feature type="domain" description="N-acetyltransferase" evidence="3">
    <location>
        <begin position="3"/>
        <end position="152"/>
    </location>
</feature>
<evidence type="ECO:0000256" key="1">
    <source>
        <dbReference type="ARBA" id="ARBA00022679"/>
    </source>
</evidence>
<dbReference type="SUPFAM" id="SSF55729">
    <property type="entry name" value="Acyl-CoA N-acyltransferases (Nat)"/>
    <property type="match status" value="1"/>
</dbReference>
<protein>
    <recommendedName>
        <fullName evidence="3">N-acetyltransferase domain-containing protein</fullName>
    </recommendedName>
</protein>
<keyword evidence="2" id="KW-0012">Acyltransferase</keyword>
<comment type="caution">
    <text evidence="4">The sequence shown here is derived from an EMBL/GenBank/DDBJ whole genome shotgun (WGS) entry which is preliminary data.</text>
</comment>
<dbReference type="PANTHER" id="PTHR43877:SF5">
    <property type="entry name" value="BLL8307 PROTEIN"/>
    <property type="match status" value="1"/>
</dbReference>
<keyword evidence="1" id="KW-0808">Transferase</keyword>
<organism evidence="4 5">
    <name type="scientific">Pseudoponticoccus marisrubri</name>
    <dbReference type="NCBI Taxonomy" id="1685382"/>
    <lineage>
        <taxon>Bacteria</taxon>
        <taxon>Pseudomonadati</taxon>
        <taxon>Pseudomonadota</taxon>
        <taxon>Alphaproteobacteria</taxon>
        <taxon>Rhodobacterales</taxon>
        <taxon>Roseobacteraceae</taxon>
        <taxon>Pseudoponticoccus</taxon>
    </lineage>
</organism>
<dbReference type="CDD" id="cd04301">
    <property type="entry name" value="NAT_SF"/>
    <property type="match status" value="1"/>
</dbReference>
<sequence length="152" mass="16187">MQIACVEAPDPGVARLLAAHHAHMRDLSPEESCHVMTDSALRASGARIFVLRDSQGASVAVGALKPLDAEMVELKSMHVAADRRGAGLGRCLLDHLLQAARTSGATSAWLETGTTPAFAAARRLYTAAGFTPCPPFGPYHPHPMSLFMTREL</sequence>
<name>A0A0W7WDE7_9RHOB</name>
<dbReference type="AlphaFoldDB" id="A0A0W7WDE7"/>
<proteinExistence type="predicted"/>
<dbReference type="STRING" id="1685382.AVJ23_21590"/>
<dbReference type="InterPro" id="IPR050832">
    <property type="entry name" value="Bact_Acetyltransf"/>
</dbReference>
<dbReference type="Pfam" id="PF00583">
    <property type="entry name" value="Acetyltransf_1"/>
    <property type="match status" value="1"/>
</dbReference>
<evidence type="ECO:0000313" key="5">
    <source>
        <dbReference type="Proteomes" id="UP000054396"/>
    </source>
</evidence>
<accession>A0A0W7WDE7</accession>
<dbReference type="PANTHER" id="PTHR43877">
    <property type="entry name" value="AMINOALKYLPHOSPHONATE N-ACETYLTRANSFERASE-RELATED-RELATED"/>
    <property type="match status" value="1"/>
</dbReference>
<reference evidence="4 5" key="1">
    <citation type="submission" date="2015-12" db="EMBL/GenBank/DDBJ databases">
        <authorList>
            <person name="Shamseldin A."/>
            <person name="Moawad H."/>
            <person name="Abd El-Rahim W.M."/>
            <person name="Sadowsky M.J."/>
        </authorList>
    </citation>
    <scope>NUCLEOTIDE SEQUENCE [LARGE SCALE GENOMIC DNA]</scope>
    <source>
        <strain evidence="4 5">SJ5A-1</strain>
    </source>
</reference>